<keyword evidence="1" id="KW-0472">Membrane</keyword>
<dbReference type="Proteomes" id="UP000274695">
    <property type="component" value="Unassembled WGS sequence"/>
</dbReference>
<protein>
    <submittedName>
        <fullName evidence="2">Uncharacterized protein</fullName>
    </submittedName>
</protein>
<accession>A0ABX9W4B9</accession>
<reference evidence="2 3" key="1">
    <citation type="submission" date="2018-10" db="EMBL/GenBank/DDBJ databases">
        <title>Draft genome sequence of Zhongshania sp. DSW25-10.</title>
        <authorList>
            <person name="Oh J."/>
        </authorList>
    </citation>
    <scope>NUCLEOTIDE SEQUENCE [LARGE SCALE GENOMIC DNA]</scope>
    <source>
        <strain evidence="2 3">DSW25-10</strain>
    </source>
</reference>
<keyword evidence="3" id="KW-1185">Reference proteome</keyword>
<organism evidence="2 3">
    <name type="scientific">Zhongshania marina</name>
    <dbReference type="NCBI Taxonomy" id="2304603"/>
    <lineage>
        <taxon>Bacteria</taxon>
        <taxon>Pseudomonadati</taxon>
        <taxon>Pseudomonadota</taxon>
        <taxon>Gammaproteobacteria</taxon>
        <taxon>Cellvibrionales</taxon>
        <taxon>Spongiibacteraceae</taxon>
        <taxon>Zhongshania</taxon>
    </lineage>
</organism>
<keyword evidence="1" id="KW-1133">Transmembrane helix</keyword>
<comment type="caution">
    <text evidence="2">The sequence shown here is derived from an EMBL/GenBank/DDBJ whole genome shotgun (WGS) entry which is preliminary data.</text>
</comment>
<evidence type="ECO:0000256" key="1">
    <source>
        <dbReference type="SAM" id="Phobius"/>
    </source>
</evidence>
<keyword evidence="1" id="KW-0812">Transmembrane</keyword>
<dbReference type="EMBL" id="RHGB01000005">
    <property type="protein sequence ID" value="RNL65946.1"/>
    <property type="molecule type" value="Genomic_DNA"/>
</dbReference>
<proteinExistence type="predicted"/>
<evidence type="ECO:0000313" key="2">
    <source>
        <dbReference type="EMBL" id="RNL65946.1"/>
    </source>
</evidence>
<feature type="transmembrane region" description="Helical" evidence="1">
    <location>
        <begin position="40"/>
        <end position="62"/>
    </location>
</feature>
<name>A0ABX9W4B9_9GAMM</name>
<sequence length="67" mass="7257">MLVIFLQDVPVIDRWVLIGGDVGFVSDQYYLLSNLLVADGILFIASLHGLLCLGANLLIIVLNDVAT</sequence>
<gene>
    <name evidence="2" type="ORF">D0911_06190</name>
</gene>
<evidence type="ECO:0000313" key="3">
    <source>
        <dbReference type="Proteomes" id="UP000274695"/>
    </source>
</evidence>